<sequence length="103" mass="11941">MGEYAIPIISILTVFGFVLFYISQFKRNTRYKTEGNALLVIINVTKNQIRNSEQVSFQLPDSETIKLRLPNTLTENDTLRLKGAYKNGKKDIHVRVKIKWLNI</sequence>
<evidence type="ECO:0000313" key="2">
    <source>
        <dbReference type="EMBL" id="MBU2713584.1"/>
    </source>
</evidence>
<dbReference type="Proteomes" id="UP000690515">
    <property type="component" value="Unassembled WGS sequence"/>
</dbReference>
<proteinExistence type="predicted"/>
<organism evidence="2 3">
    <name type="scientific">Zooshikella harenae</name>
    <dbReference type="NCBI Taxonomy" id="2827238"/>
    <lineage>
        <taxon>Bacteria</taxon>
        <taxon>Pseudomonadati</taxon>
        <taxon>Pseudomonadota</taxon>
        <taxon>Gammaproteobacteria</taxon>
        <taxon>Oceanospirillales</taxon>
        <taxon>Zooshikellaceae</taxon>
        <taxon>Zooshikella</taxon>
    </lineage>
</organism>
<protein>
    <recommendedName>
        <fullName evidence="4">DUF3592 domain-containing protein</fullName>
    </recommendedName>
</protein>
<keyword evidence="1" id="KW-1133">Transmembrane helix</keyword>
<evidence type="ECO:0008006" key="4">
    <source>
        <dbReference type="Google" id="ProtNLM"/>
    </source>
</evidence>
<gene>
    <name evidence="2" type="ORF">KCG35_21220</name>
</gene>
<comment type="caution">
    <text evidence="2">The sequence shown here is derived from an EMBL/GenBank/DDBJ whole genome shotgun (WGS) entry which is preliminary data.</text>
</comment>
<keyword evidence="1" id="KW-0812">Transmembrane</keyword>
<accession>A0ABS5ZHN7</accession>
<keyword evidence="1" id="KW-0472">Membrane</keyword>
<keyword evidence="3" id="KW-1185">Reference proteome</keyword>
<evidence type="ECO:0000313" key="3">
    <source>
        <dbReference type="Proteomes" id="UP000690515"/>
    </source>
</evidence>
<dbReference type="EMBL" id="JAGSOY010000090">
    <property type="protein sequence ID" value="MBU2713584.1"/>
    <property type="molecule type" value="Genomic_DNA"/>
</dbReference>
<reference evidence="2 3" key="1">
    <citation type="submission" date="2021-04" db="EMBL/GenBank/DDBJ databases">
        <authorList>
            <person name="Pira H."/>
            <person name="Risdian C."/>
            <person name="Wink J."/>
        </authorList>
    </citation>
    <scope>NUCLEOTIDE SEQUENCE [LARGE SCALE GENOMIC DNA]</scope>
    <source>
        <strain evidence="2 3">WH53</strain>
    </source>
</reference>
<feature type="transmembrane region" description="Helical" evidence="1">
    <location>
        <begin position="6"/>
        <end position="22"/>
    </location>
</feature>
<name>A0ABS5ZHN7_9GAMM</name>
<dbReference type="RefSeq" id="WP_215821869.1">
    <property type="nucleotide sequence ID" value="NZ_JAGSOY010000090.1"/>
</dbReference>
<evidence type="ECO:0000256" key="1">
    <source>
        <dbReference type="SAM" id="Phobius"/>
    </source>
</evidence>